<feature type="transmembrane region" description="Helical" evidence="1">
    <location>
        <begin position="129"/>
        <end position="151"/>
    </location>
</feature>
<protein>
    <recommendedName>
        <fullName evidence="4">Membrane-spanning protein</fullName>
    </recommendedName>
</protein>
<dbReference type="RefSeq" id="WP_077866186.1">
    <property type="nucleotide sequence ID" value="NZ_LZYZ01000006.1"/>
</dbReference>
<dbReference type="EMBL" id="LZYZ01000006">
    <property type="protein sequence ID" value="OOM10489.1"/>
    <property type="molecule type" value="Genomic_DNA"/>
</dbReference>
<feature type="transmembrane region" description="Helical" evidence="1">
    <location>
        <begin position="171"/>
        <end position="192"/>
    </location>
</feature>
<evidence type="ECO:0008006" key="4">
    <source>
        <dbReference type="Google" id="ProtNLM"/>
    </source>
</evidence>
<keyword evidence="1" id="KW-0812">Transmembrane</keyword>
<dbReference type="AlphaFoldDB" id="A0A1S8N1U6"/>
<accession>A0A1S8N1U6</accession>
<gene>
    <name evidence="2" type="ORF">CLOSAC_31100</name>
</gene>
<feature type="transmembrane region" description="Helical" evidence="1">
    <location>
        <begin position="7"/>
        <end position="30"/>
    </location>
</feature>
<sequence>MNNKNSNLAIGILVIFEIMLAVTTIMGIALRQAQNIGQIILAGLCITIPFIITYVTNKKKILMPSNFQLISVLFIILALYFGEIKKFYVKFWWWDLFLHGLFGCYAVIIALNIVQGIIIKGKGTTEKRFIVFTLIFAFCFSITLGTLWEIFEFIGDYFFKTDMVNGGLEDTASDLIIKILFAFITSIICYFYKFKKKK</sequence>
<keyword evidence="1" id="KW-1133">Transmembrane helix</keyword>
<reference evidence="2 3" key="1">
    <citation type="submission" date="2016-05" db="EMBL/GenBank/DDBJ databases">
        <title>Microbial solvent formation.</title>
        <authorList>
            <person name="Poehlein A."/>
            <person name="Montoya Solano J.D."/>
            <person name="Flitsch S."/>
            <person name="Krabben P."/>
            <person name="Duerre P."/>
            <person name="Daniel R."/>
        </authorList>
    </citation>
    <scope>NUCLEOTIDE SEQUENCE [LARGE SCALE GENOMIC DNA]</scope>
    <source>
        <strain evidence="2 3">L1-8</strain>
    </source>
</reference>
<feature type="transmembrane region" description="Helical" evidence="1">
    <location>
        <begin position="67"/>
        <end position="84"/>
    </location>
</feature>
<dbReference type="Proteomes" id="UP000191154">
    <property type="component" value="Unassembled WGS sequence"/>
</dbReference>
<name>A0A1S8N1U6_CLOSA</name>
<proteinExistence type="predicted"/>
<dbReference type="InterPro" id="IPR014509">
    <property type="entry name" value="YjdF-like"/>
</dbReference>
<keyword evidence="1" id="KW-0472">Membrane</keyword>
<comment type="caution">
    <text evidence="2">The sequence shown here is derived from an EMBL/GenBank/DDBJ whole genome shotgun (WGS) entry which is preliminary data.</text>
</comment>
<evidence type="ECO:0000313" key="2">
    <source>
        <dbReference type="EMBL" id="OOM10489.1"/>
    </source>
</evidence>
<feature type="transmembrane region" description="Helical" evidence="1">
    <location>
        <begin position="36"/>
        <end position="55"/>
    </location>
</feature>
<feature type="transmembrane region" description="Helical" evidence="1">
    <location>
        <begin position="96"/>
        <end position="117"/>
    </location>
</feature>
<dbReference type="STRING" id="169679.CSACC_22110"/>
<evidence type="ECO:0000313" key="3">
    <source>
        <dbReference type="Proteomes" id="UP000191154"/>
    </source>
</evidence>
<evidence type="ECO:0000256" key="1">
    <source>
        <dbReference type="SAM" id="Phobius"/>
    </source>
</evidence>
<organism evidence="2 3">
    <name type="scientific">Clostridium saccharobutylicum</name>
    <dbReference type="NCBI Taxonomy" id="169679"/>
    <lineage>
        <taxon>Bacteria</taxon>
        <taxon>Bacillati</taxon>
        <taxon>Bacillota</taxon>
        <taxon>Clostridia</taxon>
        <taxon>Eubacteriales</taxon>
        <taxon>Clostridiaceae</taxon>
        <taxon>Clostridium</taxon>
    </lineage>
</organism>
<dbReference type="Pfam" id="PF09997">
    <property type="entry name" value="DUF2238"/>
    <property type="match status" value="1"/>
</dbReference>